<dbReference type="GO" id="GO:0008233">
    <property type="term" value="F:peptidase activity"/>
    <property type="evidence" value="ECO:0007669"/>
    <property type="project" value="UniProtKB-KW"/>
</dbReference>
<protein>
    <submittedName>
        <fullName evidence="2">Gag-protease polyprotein</fullName>
    </submittedName>
</protein>
<accession>A0A2K3JKH9</accession>
<proteinExistence type="predicted"/>
<dbReference type="InterPro" id="IPR036875">
    <property type="entry name" value="Znf_CCHC_sf"/>
</dbReference>
<organism evidence="2 3">
    <name type="scientific">Trifolium pratense</name>
    <name type="common">Red clover</name>
    <dbReference type="NCBI Taxonomy" id="57577"/>
    <lineage>
        <taxon>Eukaryota</taxon>
        <taxon>Viridiplantae</taxon>
        <taxon>Streptophyta</taxon>
        <taxon>Embryophyta</taxon>
        <taxon>Tracheophyta</taxon>
        <taxon>Spermatophyta</taxon>
        <taxon>Magnoliopsida</taxon>
        <taxon>eudicotyledons</taxon>
        <taxon>Gunneridae</taxon>
        <taxon>Pentapetalae</taxon>
        <taxon>rosids</taxon>
        <taxon>fabids</taxon>
        <taxon>Fabales</taxon>
        <taxon>Fabaceae</taxon>
        <taxon>Papilionoideae</taxon>
        <taxon>50 kb inversion clade</taxon>
        <taxon>NPAAA clade</taxon>
        <taxon>Hologalegina</taxon>
        <taxon>IRL clade</taxon>
        <taxon>Trifolieae</taxon>
        <taxon>Trifolium</taxon>
    </lineage>
</organism>
<dbReference type="GO" id="GO:0008270">
    <property type="term" value="F:zinc ion binding"/>
    <property type="evidence" value="ECO:0007669"/>
    <property type="project" value="InterPro"/>
</dbReference>
<dbReference type="PANTHER" id="PTHR35317:SF35">
    <property type="entry name" value="DUF4219 DOMAIN-CONTAINING PROTEIN"/>
    <property type="match status" value="1"/>
</dbReference>
<keyword evidence="2" id="KW-0378">Hydrolase</keyword>
<sequence length="210" mass="24025">MKEEESIHDFQMNVFDCANSFDALGKPISDEELGVKILRSLPKRFDMKVTAIKETQDLSSLTMDELIGSFQTYELGLNRRNEKKDKNLAFASKSFDDDPQDDLESEESLSEAIAMLGRQFNKLVKRMDKRPKSNVQSNINKQPFFHKKTYGDERTNSKGVQCRECEGYGHIRTECATFLKKQKKSLVASWSDTDDSEEEMESAKLVNALT</sequence>
<evidence type="ECO:0000313" key="2">
    <source>
        <dbReference type="EMBL" id="PNX54543.1"/>
    </source>
</evidence>
<dbReference type="PANTHER" id="PTHR35317">
    <property type="entry name" value="OS04G0629600 PROTEIN"/>
    <property type="match status" value="1"/>
</dbReference>
<comment type="caution">
    <text evidence="2">The sequence shown here is derived from an EMBL/GenBank/DDBJ whole genome shotgun (WGS) entry which is preliminary data.</text>
</comment>
<evidence type="ECO:0000256" key="1">
    <source>
        <dbReference type="SAM" id="MobiDB-lite"/>
    </source>
</evidence>
<reference evidence="2 3" key="1">
    <citation type="journal article" date="2014" name="Am. J. Bot.">
        <title>Genome assembly and annotation for red clover (Trifolium pratense; Fabaceae).</title>
        <authorList>
            <person name="Istvanek J."/>
            <person name="Jaros M."/>
            <person name="Krenek A."/>
            <person name="Repkova J."/>
        </authorList>
    </citation>
    <scope>NUCLEOTIDE SEQUENCE [LARGE SCALE GENOMIC DNA]</scope>
    <source>
        <strain evidence="3">cv. Tatra</strain>
        <tissue evidence="2">Young leaves</tissue>
    </source>
</reference>
<keyword evidence="2" id="KW-0645">Protease</keyword>
<reference evidence="2 3" key="2">
    <citation type="journal article" date="2017" name="Front. Plant Sci.">
        <title>Gene Classification and Mining of Molecular Markers Useful in Red Clover (Trifolium pratense) Breeding.</title>
        <authorList>
            <person name="Istvanek J."/>
            <person name="Dluhosova J."/>
            <person name="Dluhos P."/>
            <person name="Patkova L."/>
            <person name="Nedelnik J."/>
            <person name="Repkova J."/>
        </authorList>
    </citation>
    <scope>NUCLEOTIDE SEQUENCE [LARGE SCALE GENOMIC DNA]</scope>
    <source>
        <strain evidence="3">cv. Tatra</strain>
        <tissue evidence="2">Young leaves</tissue>
    </source>
</reference>
<dbReference type="Proteomes" id="UP000236291">
    <property type="component" value="Unassembled WGS sequence"/>
</dbReference>
<name>A0A2K3JKH9_TRIPR</name>
<dbReference type="SUPFAM" id="SSF57756">
    <property type="entry name" value="Retrovirus zinc finger-like domains"/>
    <property type="match status" value="1"/>
</dbReference>
<dbReference type="GO" id="GO:0006508">
    <property type="term" value="P:proteolysis"/>
    <property type="evidence" value="ECO:0007669"/>
    <property type="project" value="UniProtKB-KW"/>
</dbReference>
<dbReference type="Pfam" id="PF14223">
    <property type="entry name" value="Retrotran_gag_2"/>
    <property type="match status" value="1"/>
</dbReference>
<dbReference type="GO" id="GO:0003676">
    <property type="term" value="F:nucleic acid binding"/>
    <property type="evidence" value="ECO:0007669"/>
    <property type="project" value="InterPro"/>
</dbReference>
<gene>
    <name evidence="2" type="ORF">L195_g048163</name>
</gene>
<dbReference type="AlphaFoldDB" id="A0A2K3JKH9"/>
<dbReference type="EMBL" id="ASHM01068342">
    <property type="protein sequence ID" value="PNX54543.1"/>
    <property type="molecule type" value="Genomic_DNA"/>
</dbReference>
<feature type="region of interest" description="Disordered" evidence="1">
    <location>
        <begin position="189"/>
        <end position="210"/>
    </location>
</feature>
<evidence type="ECO:0000313" key="3">
    <source>
        <dbReference type="Proteomes" id="UP000236291"/>
    </source>
</evidence>